<dbReference type="PROSITE" id="PS50106">
    <property type="entry name" value="PDZ"/>
    <property type="match status" value="2"/>
</dbReference>
<dbReference type="AlphaFoldDB" id="A0A067C3A4"/>
<gene>
    <name evidence="3" type="ORF">SPRG_22242</name>
</gene>
<dbReference type="PANTHER" id="PTHR19964:SF92">
    <property type="entry name" value="PATJ HOMOLOG"/>
    <property type="match status" value="1"/>
</dbReference>
<dbReference type="EMBL" id="KK583234">
    <property type="protein sequence ID" value="KDO25229.1"/>
    <property type="molecule type" value="Genomic_DNA"/>
</dbReference>
<evidence type="ECO:0000256" key="1">
    <source>
        <dbReference type="SAM" id="MobiDB-lite"/>
    </source>
</evidence>
<name>A0A067C3A4_SAPPC</name>
<dbReference type="InterPro" id="IPR036034">
    <property type="entry name" value="PDZ_sf"/>
</dbReference>
<dbReference type="Gene3D" id="2.30.42.10">
    <property type="match status" value="2"/>
</dbReference>
<dbReference type="Proteomes" id="UP000030745">
    <property type="component" value="Unassembled WGS sequence"/>
</dbReference>
<dbReference type="RefSeq" id="XP_012204128.1">
    <property type="nucleotide sequence ID" value="XM_012348738.1"/>
</dbReference>
<dbReference type="OrthoDB" id="78824at2759"/>
<feature type="domain" description="PDZ" evidence="2">
    <location>
        <begin position="233"/>
        <end position="305"/>
    </location>
</feature>
<organism evidence="3 4">
    <name type="scientific">Saprolegnia parasitica (strain CBS 223.65)</name>
    <dbReference type="NCBI Taxonomy" id="695850"/>
    <lineage>
        <taxon>Eukaryota</taxon>
        <taxon>Sar</taxon>
        <taxon>Stramenopiles</taxon>
        <taxon>Oomycota</taxon>
        <taxon>Saprolegniomycetes</taxon>
        <taxon>Saprolegniales</taxon>
        <taxon>Saprolegniaceae</taxon>
        <taxon>Saprolegnia</taxon>
    </lineage>
</organism>
<proteinExistence type="predicted"/>
<evidence type="ECO:0000313" key="4">
    <source>
        <dbReference type="Proteomes" id="UP000030745"/>
    </source>
</evidence>
<accession>A0A067C3A4</accession>
<dbReference type="SUPFAM" id="SSF50156">
    <property type="entry name" value="PDZ domain-like"/>
    <property type="match status" value="2"/>
</dbReference>
<keyword evidence="4" id="KW-1185">Reference proteome</keyword>
<feature type="domain" description="PDZ" evidence="2">
    <location>
        <begin position="125"/>
        <end position="191"/>
    </location>
</feature>
<dbReference type="VEuPathDB" id="FungiDB:SPRG_22242"/>
<dbReference type="SMART" id="SM00228">
    <property type="entry name" value="PDZ"/>
    <property type="match status" value="2"/>
</dbReference>
<dbReference type="STRING" id="695850.A0A067C3A4"/>
<feature type="region of interest" description="Disordered" evidence="1">
    <location>
        <begin position="1"/>
        <end position="24"/>
    </location>
</feature>
<dbReference type="KEGG" id="spar:SPRG_22242"/>
<dbReference type="InterPro" id="IPR051342">
    <property type="entry name" value="PDZ_scaffold"/>
</dbReference>
<evidence type="ECO:0000259" key="2">
    <source>
        <dbReference type="PROSITE" id="PS50106"/>
    </source>
</evidence>
<sequence length="313" mass="32855">MTPQALPSPVMSPQALPSPIMSPAPVFTPMQSPEVMTPLQSPLSSVHSPMHSTVLTPTATTDEVPAVVCLADDLDDTTREMAPSFTDRASDVSAMTDRASDANPMILANQDDAMSTLYSIIWTGGPLGIAIKLNRHDEVCVMALTGGGLAGESDIINVGDVLVAVGNVTVRQATLEETSRVLKETPTPVSLVSMDMVPTSARGISTSVDDAHSSPSSSESKAGAIFSVVWEGGPLGIVVRKNAQDENFVKDFTGDGLSAQSDLIRRGDVLISVADVRVRNLSLAAASQVMQSVRKPTFLVFRRQALADANAAA</sequence>
<dbReference type="GeneID" id="24142625"/>
<dbReference type="PANTHER" id="PTHR19964">
    <property type="entry name" value="MULTIPLE PDZ DOMAIN PROTEIN"/>
    <property type="match status" value="1"/>
</dbReference>
<reference evidence="3 4" key="1">
    <citation type="journal article" date="2013" name="PLoS Genet.">
        <title>Distinctive expansion of potential virulence genes in the genome of the oomycete fish pathogen Saprolegnia parasitica.</title>
        <authorList>
            <person name="Jiang R.H."/>
            <person name="de Bruijn I."/>
            <person name="Haas B.J."/>
            <person name="Belmonte R."/>
            <person name="Lobach L."/>
            <person name="Christie J."/>
            <person name="van den Ackerveken G."/>
            <person name="Bottin A."/>
            <person name="Bulone V."/>
            <person name="Diaz-Moreno S.M."/>
            <person name="Dumas B."/>
            <person name="Fan L."/>
            <person name="Gaulin E."/>
            <person name="Govers F."/>
            <person name="Grenville-Briggs L.J."/>
            <person name="Horner N.R."/>
            <person name="Levin J.Z."/>
            <person name="Mammella M."/>
            <person name="Meijer H.J."/>
            <person name="Morris P."/>
            <person name="Nusbaum C."/>
            <person name="Oome S."/>
            <person name="Phillips A.J."/>
            <person name="van Rooyen D."/>
            <person name="Rzeszutek E."/>
            <person name="Saraiva M."/>
            <person name="Secombes C.J."/>
            <person name="Seidl M.F."/>
            <person name="Snel B."/>
            <person name="Stassen J.H."/>
            <person name="Sykes S."/>
            <person name="Tripathy S."/>
            <person name="van den Berg H."/>
            <person name="Vega-Arreguin J.C."/>
            <person name="Wawra S."/>
            <person name="Young S.K."/>
            <person name="Zeng Q."/>
            <person name="Dieguez-Uribeondo J."/>
            <person name="Russ C."/>
            <person name="Tyler B.M."/>
            <person name="van West P."/>
        </authorList>
    </citation>
    <scope>NUCLEOTIDE SEQUENCE [LARGE SCALE GENOMIC DNA]</scope>
    <source>
        <strain evidence="3 4">CBS 223.65</strain>
    </source>
</reference>
<evidence type="ECO:0000313" key="3">
    <source>
        <dbReference type="EMBL" id="KDO25229.1"/>
    </source>
</evidence>
<dbReference type="InterPro" id="IPR001478">
    <property type="entry name" value="PDZ"/>
</dbReference>
<dbReference type="Pfam" id="PF00595">
    <property type="entry name" value="PDZ"/>
    <property type="match status" value="1"/>
</dbReference>
<protein>
    <recommendedName>
        <fullName evidence="2">PDZ domain-containing protein</fullName>
    </recommendedName>
</protein>